<dbReference type="EMBL" id="JARXRN010000025">
    <property type="protein sequence ID" value="MDH5830842.1"/>
    <property type="molecule type" value="Genomic_DNA"/>
</dbReference>
<feature type="domain" description="Restriction endonuclease type IV Mrr" evidence="4">
    <location>
        <begin position="96"/>
        <end position="205"/>
    </location>
</feature>
<dbReference type="InterPro" id="IPR052906">
    <property type="entry name" value="Type_IV_Methyl-Rstrct_Enzyme"/>
</dbReference>
<keyword evidence="2" id="KW-0812">Transmembrane</keyword>
<evidence type="ECO:0000256" key="2">
    <source>
        <dbReference type="SAM" id="Phobius"/>
    </source>
</evidence>
<keyword evidence="5" id="KW-0540">Nuclease</keyword>
<dbReference type="InterPro" id="IPR011856">
    <property type="entry name" value="tRNA_endonuc-like_dom_sf"/>
</dbReference>
<evidence type="ECO:0000256" key="1">
    <source>
        <dbReference type="SAM" id="MobiDB-lite"/>
    </source>
</evidence>
<evidence type="ECO:0000259" key="4">
    <source>
        <dbReference type="Pfam" id="PF04471"/>
    </source>
</evidence>
<keyword evidence="2" id="KW-1133">Transmembrane helix</keyword>
<evidence type="ECO:0000313" key="6">
    <source>
        <dbReference type="Proteomes" id="UP001156831"/>
    </source>
</evidence>
<gene>
    <name evidence="5" type="ORF">QFW80_09990</name>
</gene>
<dbReference type="Pfam" id="PF01396">
    <property type="entry name" value="Zn_ribbon_Top1"/>
    <property type="match status" value="1"/>
</dbReference>
<dbReference type="Proteomes" id="UP001156831">
    <property type="component" value="Unassembled WGS sequence"/>
</dbReference>
<accession>A0ABT6JJI7</accession>
<dbReference type="Gene3D" id="3.40.1350.10">
    <property type="match status" value="1"/>
</dbReference>
<feature type="domain" description="DNA topoisomerase type IA zn finger" evidence="3">
    <location>
        <begin position="266"/>
        <end position="298"/>
    </location>
</feature>
<reference evidence="5 6" key="1">
    <citation type="submission" date="2023-04" db="EMBL/GenBank/DDBJ databases">
        <title>Luteimonas sp. M1R5S18.</title>
        <authorList>
            <person name="Sun J.-Q."/>
        </authorList>
    </citation>
    <scope>NUCLEOTIDE SEQUENCE [LARGE SCALE GENOMIC DNA]</scope>
    <source>
        <strain evidence="5 6">M1R5S18</strain>
    </source>
</reference>
<proteinExistence type="predicted"/>
<dbReference type="InterPro" id="IPR007560">
    <property type="entry name" value="Restrct_endonuc_IV_Mrr"/>
</dbReference>
<keyword evidence="5" id="KW-0255">Endonuclease</keyword>
<evidence type="ECO:0000313" key="5">
    <source>
        <dbReference type="EMBL" id="MDH5830842.1"/>
    </source>
</evidence>
<sequence>MGRGRGSALGTLARLPWPVALAAGIAGFALLRHGLPAWFADGGGAFGQLFAHGNPFAPLAWLVLAACALASLASFAAARRRRTLLDAQTGLDSVAALGWRDFERLVGEAFRRQGYVVEESGLGGADGGIDLVLRKDDRRTLVQCKQWRRRKVPVNVVREMMGLLVHHRAHAVRIAALGGFSRDAARFAAAKPIALIDGDTLLAMIRGVQATPPGATRVAPGGAPGTPASAPAADRARAAATTAASAAQDDAAPDDPPALAAETTPDCPRCGAAMVSRINRFTAATFWGCASFPACRGTR</sequence>
<keyword evidence="6" id="KW-1185">Reference proteome</keyword>
<evidence type="ECO:0000259" key="3">
    <source>
        <dbReference type="Pfam" id="PF01396"/>
    </source>
</evidence>
<dbReference type="PANTHER" id="PTHR30015">
    <property type="entry name" value="MRR RESTRICTION SYSTEM PROTEIN"/>
    <property type="match status" value="1"/>
</dbReference>
<dbReference type="Pfam" id="PF04471">
    <property type="entry name" value="Mrr_cat"/>
    <property type="match status" value="1"/>
</dbReference>
<feature type="compositionally biased region" description="Low complexity" evidence="1">
    <location>
        <begin position="215"/>
        <end position="250"/>
    </location>
</feature>
<feature type="region of interest" description="Disordered" evidence="1">
    <location>
        <begin position="215"/>
        <end position="264"/>
    </location>
</feature>
<dbReference type="InterPro" id="IPR013498">
    <property type="entry name" value="Topo_IA_Znf"/>
</dbReference>
<feature type="transmembrane region" description="Helical" evidence="2">
    <location>
        <begin position="59"/>
        <end position="78"/>
    </location>
</feature>
<keyword evidence="5" id="KW-0378">Hydrolase</keyword>
<comment type="caution">
    <text evidence="5">The sequence shown here is derived from an EMBL/GenBank/DDBJ whole genome shotgun (WGS) entry which is preliminary data.</text>
</comment>
<dbReference type="SUPFAM" id="SSF57783">
    <property type="entry name" value="Zinc beta-ribbon"/>
    <property type="match status" value="1"/>
</dbReference>
<protein>
    <submittedName>
        <fullName evidence="5">Restriction endonuclease</fullName>
        <ecNumber evidence="5">3.1.21.-</ecNumber>
    </submittedName>
</protein>
<feature type="transmembrane region" description="Helical" evidence="2">
    <location>
        <begin position="12"/>
        <end position="31"/>
    </location>
</feature>
<dbReference type="PANTHER" id="PTHR30015:SF7">
    <property type="entry name" value="TYPE IV METHYL-DIRECTED RESTRICTION ENZYME ECOKMRR"/>
    <property type="match status" value="1"/>
</dbReference>
<dbReference type="GO" id="GO:0016787">
    <property type="term" value="F:hydrolase activity"/>
    <property type="evidence" value="ECO:0007669"/>
    <property type="project" value="UniProtKB-KW"/>
</dbReference>
<dbReference type="GO" id="GO:0004519">
    <property type="term" value="F:endonuclease activity"/>
    <property type="evidence" value="ECO:0007669"/>
    <property type="project" value="UniProtKB-KW"/>
</dbReference>
<dbReference type="SUPFAM" id="SSF52980">
    <property type="entry name" value="Restriction endonuclease-like"/>
    <property type="match status" value="1"/>
</dbReference>
<dbReference type="Gene3D" id="3.30.65.10">
    <property type="entry name" value="Bacterial Topoisomerase I, domain 1"/>
    <property type="match status" value="1"/>
</dbReference>
<keyword evidence="2" id="KW-0472">Membrane</keyword>
<dbReference type="EC" id="3.1.21.-" evidence="5"/>
<dbReference type="RefSeq" id="WP_280601712.1">
    <property type="nucleotide sequence ID" value="NZ_JARXRN010000025.1"/>
</dbReference>
<name>A0ABT6JJI7_9GAMM</name>
<dbReference type="InterPro" id="IPR011335">
    <property type="entry name" value="Restrct_endonuc-II-like"/>
</dbReference>
<organism evidence="5 6">
    <name type="scientific">Luteimonas rhizosphaericola</name>
    <dbReference type="NCBI Taxonomy" id="3042024"/>
    <lineage>
        <taxon>Bacteria</taxon>
        <taxon>Pseudomonadati</taxon>
        <taxon>Pseudomonadota</taxon>
        <taxon>Gammaproteobacteria</taxon>
        <taxon>Lysobacterales</taxon>
        <taxon>Lysobacteraceae</taxon>
        <taxon>Luteimonas</taxon>
    </lineage>
</organism>